<dbReference type="InterPro" id="IPR025992">
    <property type="entry name" value="Haem-bd"/>
</dbReference>
<keyword evidence="3" id="KW-1185">Reference proteome</keyword>
<dbReference type="RefSeq" id="WP_345192716.1">
    <property type="nucleotide sequence ID" value="NZ_BAABJJ010000037.1"/>
</dbReference>
<sequence length="157" mass="18590">MNITKKVLILLLIMFLIAQFFGPEKNEGHLSSIEYFLVETKPPEDVKLILKETCYDCHSNVTRYPWYNNITPVNYWLAAHLKDGKKHFDMSNWEGNSTKRKDHKFEELIEMVEDKEMPLKSYTWTHPEAKLTDNQIKSVLDWAKSVRLKYSLEPKPE</sequence>
<accession>A0ABP9GRQ2</accession>
<evidence type="ECO:0000313" key="2">
    <source>
        <dbReference type="EMBL" id="GAA4951629.1"/>
    </source>
</evidence>
<dbReference type="EMBL" id="BAABJJ010000037">
    <property type="protein sequence ID" value="GAA4951629.1"/>
    <property type="molecule type" value="Genomic_DNA"/>
</dbReference>
<dbReference type="Pfam" id="PF14376">
    <property type="entry name" value="Haem_bd"/>
    <property type="match status" value="1"/>
</dbReference>
<protein>
    <submittedName>
        <fullName evidence="2">Heme-binding domain-containing protein</fullName>
    </submittedName>
</protein>
<feature type="domain" description="Haem-binding" evidence="1">
    <location>
        <begin position="8"/>
        <end position="147"/>
    </location>
</feature>
<reference evidence="3" key="1">
    <citation type="journal article" date="2019" name="Int. J. Syst. Evol. Microbiol.">
        <title>The Global Catalogue of Microorganisms (GCM) 10K type strain sequencing project: providing services to taxonomists for standard genome sequencing and annotation.</title>
        <authorList>
            <consortium name="The Broad Institute Genomics Platform"/>
            <consortium name="The Broad Institute Genome Sequencing Center for Infectious Disease"/>
            <person name="Wu L."/>
            <person name="Ma J."/>
        </authorList>
    </citation>
    <scope>NUCLEOTIDE SEQUENCE [LARGE SCALE GENOMIC DNA]</scope>
    <source>
        <strain evidence="3">JCM 18285</strain>
    </source>
</reference>
<proteinExistence type="predicted"/>
<gene>
    <name evidence="2" type="ORF">GCM10023314_26360</name>
</gene>
<dbReference type="SMART" id="SM01235">
    <property type="entry name" value="Haem_bd"/>
    <property type="match status" value="1"/>
</dbReference>
<dbReference type="Proteomes" id="UP001501302">
    <property type="component" value="Unassembled WGS sequence"/>
</dbReference>
<organism evidence="2 3">
    <name type="scientific">Algibacter agarivorans</name>
    <dbReference type="NCBI Taxonomy" id="1109741"/>
    <lineage>
        <taxon>Bacteria</taxon>
        <taxon>Pseudomonadati</taxon>
        <taxon>Bacteroidota</taxon>
        <taxon>Flavobacteriia</taxon>
        <taxon>Flavobacteriales</taxon>
        <taxon>Flavobacteriaceae</taxon>
        <taxon>Algibacter</taxon>
    </lineage>
</organism>
<name>A0ABP9GRQ2_9FLAO</name>
<evidence type="ECO:0000313" key="3">
    <source>
        <dbReference type="Proteomes" id="UP001501302"/>
    </source>
</evidence>
<comment type="caution">
    <text evidence="2">The sequence shown here is derived from an EMBL/GenBank/DDBJ whole genome shotgun (WGS) entry which is preliminary data.</text>
</comment>
<evidence type="ECO:0000259" key="1">
    <source>
        <dbReference type="SMART" id="SM01235"/>
    </source>
</evidence>